<evidence type="ECO:0000313" key="2">
    <source>
        <dbReference type="EMBL" id="MDT8901381.1"/>
    </source>
</evidence>
<proteinExistence type="predicted"/>
<sequence>MGEETAVVEELRARVRELEDKVEALRISRRVLMNLIDTLEKEKRDQLEKLSTQNEKLQQNNCRYARAIMHRNIRITELEEQLRLLSVGNNRTGNTFT</sequence>
<feature type="coiled-coil region" evidence="1">
    <location>
        <begin position="1"/>
        <end position="60"/>
    </location>
</feature>
<protein>
    <submittedName>
        <fullName evidence="2">Translation initiation factor 2</fullName>
    </submittedName>
</protein>
<reference evidence="2 3" key="1">
    <citation type="submission" date="2023-07" db="EMBL/GenBank/DDBJ databases">
        <title>The novel representative of Negativicutes class, Anaeroselena agilis gen. nov. sp. nov.</title>
        <authorList>
            <person name="Prokofeva M.I."/>
            <person name="Elcheninov A.G."/>
            <person name="Klyukina A."/>
            <person name="Kublanov I.V."/>
            <person name="Frolov E.N."/>
            <person name="Podosokorskaya O.A."/>
        </authorList>
    </citation>
    <scope>NUCLEOTIDE SEQUENCE [LARGE SCALE GENOMIC DNA]</scope>
    <source>
        <strain evidence="2 3">4137-cl</strain>
    </source>
</reference>
<keyword evidence="2" id="KW-0648">Protein biosynthesis</keyword>
<comment type="caution">
    <text evidence="2">The sequence shown here is derived from an EMBL/GenBank/DDBJ whole genome shotgun (WGS) entry which is preliminary data.</text>
</comment>
<keyword evidence="2" id="KW-0396">Initiation factor</keyword>
<gene>
    <name evidence="2" type="ORF">Q4T40_09035</name>
</gene>
<dbReference type="GO" id="GO:0003743">
    <property type="term" value="F:translation initiation factor activity"/>
    <property type="evidence" value="ECO:0007669"/>
    <property type="project" value="UniProtKB-KW"/>
</dbReference>
<evidence type="ECO:0000256" key="1">
    <source>
        <dbReference type="SAM" id="Coils"/>
    </source>
</evidence>
<evidence type="ECO:0000313" key="3">
    <source>
        <dbReference type="Proteomes" id="UP001254848"/>
    </source>
</evidence>
<name>A0ABU3NX34_9FIRM</name>
<keyword evidence="1" id="KW-0175">Coiled coil</keyword>
<organism evidence="2 3">
    <name type="scientific">Anaeroselena agilis</name>
    <dbReference type="NCBI Taxonomy" id="3063788"/>
    <lineage>
        <taxon>Bacteria</taxon>
        <taxon>Bacillati</taxon>
        <taxon>Bacillota</taxon>
        <taxon>Negativicutes</taxon>
        <taxon>Acetonemataceae</taxon>
        <taxon>Anaeroselena</taxon>
    </lineage>
</organism>
<dbReference type="RefSeq" id="WP_413779891.1">
    <property type="nucleotide sequence ID" value="NZ_JAUOZS010000001.1"/>
</dbReference>
<dbReference type="Proteomes" id="UP001254848">
    <property type="component" value="Unassembled WGS sequence"/>
</dbReference>
<accession>A0ABU3NX34</accession>
<dbReference type="EMBL" id="JAUOZS010000001">
    <property type="protein sequence ID" value="MDT8901381.1"/>
    <property type="molecule type" value="Genomic_DNA"/>
</dbReference>
<keyword evidence="3" id="KW-1185">Reference proteome</keyword>